<evidence type="ECO:0000313" key="2">
    <source>
        <dbReference type="Proteomes" id="UP000245866"/>
    </source>
</evidence>
<organism evidence="1 2">
    <name type="scientific">Limosilactobacillus reuteri</name>
    <name type="common">Lactobacillus reuteri</name>
    <dbReference type="NCBI Taxonomy" id="1598"/>
    <lineage>
        <taxon>Bacteria</taxon>
        <taxon>Bacillati</taxon>
        <taxon>Bacillota</taxon>
        <taxon>Bacilli</taxon>
        <taxon>Lactobacillales</taxon>
        <taxon>Lactobacillaceae</taxon>
        <taxon>Limosilactobacillus</taxon>
    </lineage>
</organism>
<protein>
    <recommendedName>
        <fullName evidence="3">YolD-like family protein</fullName>
    </recommendedName>
</protein>
<comment type="caution">
    <text evidence="1">The sequence shown here is derived from an EMBL/GenBank/DDBJ whole genome shotgun (WGS) entry which is preliminary data.</text>
</comment>
<gene>
    <name evidence="1" type="ORF">DKZ23_06815</name>
</gene>
<evidence type="ECO:0000313" key="1">
    <source>
        <dbReference type="EMBL" id="PWT46172.1"/>
    </source>
</evidence>
<dbReference type="Proteomes" id="UP000245866">
    <property type="component" value="Unassembled WGS sequence"/>
</dbReference>
<accession>A0A317GFF0</accession>
<dbReference type="AlphaFoldDB" id="A0A317GFF0"/>
<evidence type="ECO:0008006" key="3">
    <source>
        <dbReference type="Google" id="ProtNLM"/>
    </source>
</evidence>
<proteinExistence type="predicted"/>
<name>A0A317GFF0_LIMRT</name>
<sequence>MENEDLLKIEKRLFSDTSKYRDIINTPRHVSQAHTPMTTEDRAAQFSPFAALTGYHQLLAKVGEKYSHKAYPTAEMRHRIRVQLAMIERGRSHPLIKVEYFNGKTGFYEEYTGQLKRIDHHAHHLIFDDGTRLIIQNIRKIKRLGKNS</sequence>
<reference evidence="1 2" key="1">
    <citation type="journal article" date="2018" name="Front. Microbiol.">
        <title>Comparative Genomics of the Herbivore Gut Symbiont Lactobacillus reuteri Reveals Genetic Diversity and Lifestyle Adaptation.</title>
        <authorList>
            <person name="Zhao J."/>
        </authorList>
    </citation>
    <scope>NUCLEOTIDE SEQUENCE [LARGE SCALE GENOMIC DNA]</scope>
    <source>
        <strain evidence="1 2">LR12</strain>
    </source>
</reference>
<dbReference type="EMBL" id="QGHS01000077">
    <property type="protein sequence ID" value="PWT46172.1"/>
    <property type="molecule type" value="Genomic_DNA"/>
</dbReference>
<dbReference type="RefSeq" id="WP_134907612.1">
    <property type="nucleotide sequence ID" value="NZ_JAJAOX010000367.1"/>
</dbReference>